<dbReference type="PIRSF" id="PIRSF004491">
    <property type="entry name" value="FAD_Synth"/>
    <property type="match status" value="1"/>
</dbReference>
<evidence type="ECO:0000256" key="2">
    <source>
        <dbReference type="ARBA" id="ARBA00005201"/>
    </source>
</evidence>
<evidence type="ECO:0000256" key="12">
    <source>
        <dbReference type="ARBA" id="ARBA00047880"/>
    </source>
</evidence>
<dbReference type="Proteomes" id="UP001204798">
    <property type="component" value="Unassembled WGS sequence"/>
</dbReference>
<evidence type="ECO:0000256" key="13">
    <source>
        <dbReference type="ARBA" id="ARBA00049494"/>
    </source>
</evidence>
<evidence type="ECO:0000256" key="7">
    <source>
        <dbReference type="ARBA" id="ARBA00022741"/>
    </source>
</evidence>
<gene>
    <name evidence="16" type="ORF">M2350_001825</name>
</gene>
<dbReference type="NCBIfam" id="NF004162">
    <property type="entry name" value="PRK05627.1-5"/>
    <property type="match status" value="1"/>
</dbReference>
<keyword evidence="7 14" id="KW-0547">Nucleotide-binding</keyword>
<dbReference type="InterPro" id="IPR023468">
    <property type="entry name" value="Riboflavin_kinase"/>
</dbReference>
<keyword evidence="6 14" id="KW-0548">Nucleotidyltransferase</keyword>
<comment type="catalytic activity">
    <reaction evidence="12 14">
        <text>riboflavin + ATP = FMN + ADP + H(+)</text>
        <dbReference type="Rhea" id="RHEA:14357"/>
        <dbReference type="ChEBI" id="CHEBI:15378"/>
        <dbReference type="ChEBI" id="CHEBI:30616"/>
        <dbReference type="ChEBI" id="CHEBI:57986"/>
        <dbReference type="ChEBI" id="CHEBI:58210"/>
        <dbReference type="ChEBI" id="CHEBI:456216"/>
        <dbReference type="EC" id="2.7.1.26"/>
    </reaction>
</comment>
<evidence type="ECO:0000256" key="9">
    <source>
        <dbReference type="ARBA" id="ARBA00022827"/>
    </source>
</evidence>
<evidence type="ECO:0000256" key="3">
    <source>
        <dbReference type="ARBA" id="ARBA00022630"/>
    </source>
</evidence>
<keyword evidence="9 14" id="KW-0274">FAD</keyword>
<evidence type="ECO:0000256" key="5">
    <source>
        <dbReference type="ARBA" id="ARBA00022679"/>
    </source>
</evidence>
<keyword evidence="17" id="KW-1185">Reference proteome</keyword>
<keyword evidence="11" id="KW-0511">Multifunctional enzyme</keyword>
<evidence type="ECO:0000256" key="10">
    <source>
        <dbReference type="ARBA" id="ARBA00022840"/>
    </source>
</evidence>
<dbReference type="PANTHER" id="PTHR22749:SF6">
    <property type="entry name" value="RIBOFLAVIN KINASE"/>
    <property type="match status" value="1"/>
</dbReference>
<keyword evidence="4 14" id="KW-0288">FMN</keyword>
<evidence type="ECO:0000313" key="17">
    <source>
        <dbReference type="Proteomes" id="UP001204798"/>
    </source>
</evidence>
<evidence type="ECO:0000256" key="1">
    <source>
        <dbReference type="ARBA" id="ARBA00004726"/>
    </source>
</evidence>
<comment type="caution">
    <text evidence="16">The sequence shown here is derived from an EMBL/GenBank/DDBJ whole genome shotgun (WGS) entry which is preliminary data.</text>
</comment>
<sequence>MRVYRDLTEITVPVPSTQHSEPKLQRAVTIGVFDGVHIGHRVLIGRLISEARQQGLTATVITFANHPQSVLNPPSPPLLTTVEERLELLSELGVDETVVLPFTLELSRLTAEQFCREILVGKLACKLLVVGEDFALGYRREGTVSRLKELGAKLGFEVIVVPPVTNEGTRVSSSEIRQLLLQGDIERANELLGRPYRIVGNVVKGVGRGRKLGFPTINLKVEPEKLLPRFGVYAGKVSVAQSEETNFAFRTLHLAQNSWDAAAYIGQRPTFGETEPVVEVYLLDFNGFVPEGTKVALELVAFIRPDQKFDSAAALVDQMSRDIQAVREKLKARA</sequence>
<comment type="catalytic activity">
    <reaction evidence="13 14">
        <text>FMN + ATP + H(+) = FAD + diphosphate</text>
        <dbReference type="Rhea" id="RHEA:17237"/>
        <dbReference type="ChEBI" id="CHEBI:15378"/>
        <dbReference type="ChEBI" id="CHEBI:30616"/>
        <dbReference type="ChEBI" id="CHEBI:33019"/>
        <dbReference type="ChEBI" id="CHEBI:57692"/>
        <dbReference type="ChEBI" id="CHEBI:58210"/>
        <dbReference type="EC" id="2.7.7.2"/>
    </reaction>
</comment>
<keyword evidence="3 14" id="KW-0285">Flavoprotein</keyword>
<keyword evidence="5 14" id="KW-0808">Transferase</keyword>
<dbReference type="InterPro" id="IPR015865">
    <property type="entry name" value="Riboflavin_kinase_bac/euk"/>
</dbReference>
<dbReference type="PANTHER" id="PTHR22749">
    <property type="entry name" value="RIBOFLAVIN KINASE/FMN ADENYLYLTRANSFERASE"/>
    <property type="match status" value="1"/>
</dbReference>
<accession>A0ABT2EN89</accession>
<dbReference type="InterPro" id="IPR002606">
    <property type="entry name" value="Riboflavin_kinase_bac"/>
</dbReference>
<dbReference type="CDD" id="cd02064">
    <property type="entry name" value="FAD_synthetase_N"/>
    <property type="match status" value="1"/>
</dbReference>
<dbReference type="Pfam" id="PF01687">
    <property type="entry name" value="Flavokinase"/>
    <property type="match status" value="1"/>
</dbReference>
<keyword evidence="8 14" id="KW-0418">Kinase</keyword>
<dbReference type="NCBIfam" id="NF004160">
    <property type="entry name" value="PRK05627.1-3"/>
    <property type="match status" value="1"/>
</dbReference>
<proteinExistence type="inferred from homology"/>
<evidence type="ECO:0000259" key="15">
    <source>
        <dbReference type="SMART" id="SM00904"/>
    </source>
</evidence>
<comment type="pathway">
    <text evidence="2 14">Cofactor biosynthesis; FMN biosynthesis; FMN from riboflavin (ATP route): step 1/1.</text>
</comment>
<evidence type="ECO:0000256" key="11">
    <source>
        <dbReference type="ARBA" id="ARBA00023268"/>
    </source>
</evidence>
<dbReference type="EC" id="2.7.7.2" evidence="14"/>
<dbReference type="SUPFAM" id="SSF82114">
    <property type="entry name" value="Riboflavin kinase-like"/>
    <property type="match status" value="1"/>
</dbReference>
<evidence type="ECO:0000256" key="4">
    <source>
        <dbReference type="ARBA" id="ARBA00022643"/>
    </source>
</evidence>
<dbReference type="SMART" id="SM00904">
    <property type="entry name" value="Flavokinase"/>
    <property type="match status" value="1"/>
</dbReference>
<dbReference type="InterPro" id="IPR023465">
    <property type="entry name" value="Riboflavin_kinase_dom_sf"/>
</dbReference>
<dbReference type="InterPro" id="IPR014729">
    <property type="entry name" value="Rossmann-like_a/b/a_fold"/>
</dbReference>
<dbReference type="InterPro" id="IPR015864">
    <property type="entry name" value="FAD_synthase"/>
</dbReference>
<dbReference type="RefSeq" id="WP_259095809.1">
    <property type="nucleotide sequence ID" value="NZ_CP130454.1"/>
</dbReference>
<keyword evidence="10 14" id="KW-0067">ATP-binding</keyword>
<comment type="pathway">
    <text evidence="1 14">Cofactor biosynthesis; FAD biosynthesis; FAD from FMN: step 1/1.</text>
</comment>
<comment type="similarity">
    <text evidence="14">Belongs to the ribF family.</text>
</comment>
<evidence type="ECO:0000256" key="8">
    <source>
        <dbReference type="ARBA" id="ARBA00022777"/>
    </source>
</evidence>
<dbReference type="Gene3D" id="3.40.50.620">
    <property type="entry name" value="HUPs"/>
    <property type="match status" value="1"/>
</dbReference>
<dbReference type="EC" id="2.7.1.26" evidence="14"/>
<organism evidence="16 17">
    <name type="scientific">Candidatus Fervidibacter sacchari</name>
    <dbReference type="NCBI Taxonomy" id="1448929"/>
    <lineage>
        <taxon>Bacteria</taxon>
        <taxon>Candidatus Fervidibacterota</taxon>
        <taxon>Candidatus Fervidibacter</taxon>
    </lineage>
</organism>
<protein>
    <recommendedName>
        <fullName evidence="14">Riboflavin biosynthesis protein</fullName>
    </recommendedName>
    <domain>
        <recommendedName>
            <fullName evidence="14">Riboflavin kinase</fullName>
            <ecNumber evidence="14">2.7.1.26</ecNumber>
        </recommendedName>
        <alternativeName>
            <fullName evidence="14">Flavokinase</fullName>
        </alternativeName>
    </domain>
    <domain>
        <recommendedName>
            <fullName evidence="14">FMN adenylyltransferase</fullName>
            <ecNumber evidence="14">2.7.7.2</ecNumber>
        </recommendedName>
        <alternativeName>
            <fullName evidence="14">FAD pyrophosphorylase</fullName>
        </alternativeName>
        <alternativeName>
            <fullName evidence="14">FAD synthase</fullName>
        </alternativeName>
    </domain>
</protein>
<dbReference type="SUPFAM" id="SSF52374">
    <property type="entry name" value="Nucleotidylyl transferase"/>
    <property type="match status" value="1"/>
</dbReference>
<evidence type="ECO:0000313" key="16">
    <source>
        <dbReference type="EMBL" id="MCS3919412.1"/>
    </source>
</evidence>
<dbReference type="GO" id="GO:0008531">
    <property type="term" value="F:riboflavin kinase activity"/>
    <property type="evidence" value="ECO:0007669"/>
    <property type="project" value="UniProtKB-EC"/>
</dbReference>
<dbReference type="EMBL" id="JANUCP010000003">
    <property type="protein sequence ID" value="MCS3919412.1"/>
    <property type="molecule type" value="Genomic_DNA"/>
</dbReference>
<name>A0ABT2EN89_9BACT</name>
<evidence type="ECO:0000256" key="14">
    <source>
        <dbReference type="PIRNR" id="PIRNR004491"/>
    </source>
</evidence>
<reference evidence="16 17" key="1">
    <citation type="submission" date="2022-08" db="EMBL/GenBank/DDBJ databases">
        <title>Bacterial and archaeal communities from various locations to study Microbial Dark Matter (Phase II).</title>
        <authorList>
            <person name="Stepanauskas R."/>
        </authorList>
    </citation>
    <scope>NUCLEOTIDE SEQUENCE [LARGE SCALE GENOMIC DNA]</scope>
    <source>
        <strain evidence="16 17">PD1</strain>
    </source>
</reference>
<dbReference type="GO" id="GO:0003919">
    <property type="term" value="F:FMN adenylyltransferase activity"/>
    <property type="evidence" value="ECO:0007669"/>
    <property type="project" value="UniProtKB-EC"/>
</dbReference>
<dbReference type="NCBIfam" id="TIGR00083">
    <property type="entry name" value="ribF"/>
    <property type="match status" value="1"/>
</dbReference>
<feature type="domain" description="Riboflavin kinase" evidence="15">
    <location>
        <begin position="191"/>
        <end position="331"/>
    </location>
</feature>
<dbReference type="Gene3D" id="2.40.30.30">
    <property type="entry name" value="Riboflavin kinase-like"/>
    <property type="match status" value="1"/>
</dbReference>
<evidence type="ECO:0000256" key="6">
    <source>
        <dbReference type="ARBA" id="ARBA00022695"/>
    </source>
</evidence>
<dbReference type="Pfam" id="PF06574">
    <property type="entry name" value="FAD_syn"/>
    <property type="match status" value="1"/>
</dbReference>